<dbReference type="EMBL" id="CP021082">
    <property type="protein sequence ID" value="ASN82709.1"/>
    <property type="molecule type" value="Genomic_DNA"/>
</dbReference>
<dbReference type="InterPro" id="IPR009015">
    <property type="entry name" value="Fucose_isomerase_N/cen_sf"/>
</dbReference>
<dbReference type="KEGG" id="dfc:DFI_16250"/>
<keyword evidence="4" id="KW-1185">Reference proteome</keyword>
<keyword evidence="1 3" id="KW-0413">Isomerase</keyword>
<keyword evidence="2" id="KW-0119">Carbohydrate metabolism</keyword>
<evidence type="ECO:0000313" key="3">
    <source>
        <dbReference type="EMBL" id="ASN82709.1"/>
    </source>
</evidence>
<evidence type="ECO:0000313" key="4">
    <source>
        <dbReference type="Proteomes" id="UP000259030"/>
    </source>
</evidence>
<evidence type="ECO:0000256" key="1">
    <source>
        <dbReference type="ARBA" id="ARBA00023235"/>
    </source>
</evidence>
<dbReference type="GO" id="GO:0008790">
    <property type="term" value="F:arabinose isomerase activity"/>
    <property type="evidence" value="ECO:0007669"/>
    <property type="project" value="TreeGrafter"/>
</dbReference>
<gene>
    <name evidence="3" type="ORF">DFI_16250</name>
</gene>
<keyword evidence="3" id="KW-0614">Plasmid</keyword>
<dbReference type="GO" id="GO:0042355">
    <property type="term" value="P:L-fucose catabolic process"/>
    <property type="evidence" value="ECO:0007669"/>
    <property type="project" value="TreeGrafter"/>
</dbReference>
<reference evidence="3 4" key="1">
    <citation type="submission" date="2017-05" db="EMBL/GenBank/DDBJ databases">
        <title>The complete genome sequence of Deinococcus ficus isolated from the rhizosphere of the Ficus religiosa L. in Taiwan.</title>
        <authorList>
            <person name="Wu K.-M."/>
            <person name="Liao T.-L."/>
            <person name="Liu Y.-M."/>
            <person name="Young C.-C."/>
            <person name="Tsai S.-F."/>
        </authorList>
    </citation>
    <scope>NUCLEOTIDE SEQUENCE [LARGE SCALE GENOMIC DNA]</scope>
    <source>
        <strain evidence="3 4">CC-FR2-10</strain>
        <plasmid evidence="4">pdfi1</plasmid>
    </source>
</reference>
<dbReference type="GO" id="GO:0005737">
    <property type="term" value="C:cytoplasm"/>
    <property type="evidence" value="ECO:0007669"/>
    <property type="project" value="InterPro"/>
</dbReference>
<proteinExistence type="predicted"/>
<dbReference type="GO" id="GO:0030145">
    <property type="term" value="F:manganese ion binding"/>
    <property type="evidence" value="ECO:0007669"/>
    <property type="project" value="InterPro"/>
</dbReference>
<dbReference type="SUPFAM" id="SSF53743">
    <property type="entry name" value="FucI/AraA N-terminal and middle domains"/>
    <property type="match status" value="1"/>
</dbReference>
<evidence type="ECO:0000256" key="2">
    <source>
        <dbReference type="ARBA" id="ARBA00023277"/>
    </source>
</evidence>
<dbReference type="GO" id="GO:0019571">
    <property type="term" value="P:D-arabinose catabolic process"/>
    <property type="evidence" value="ECO:0007669"/>
    <property type="project" value="TreeGrafter"/>
</dbReference>
<name>A0A221T1F1_9DEIO</name>
<protein>
    <submittedName>
        <fullName evidence="3">Fucose isomerase</fullName>
    </submittedName>
</protein>
<dbReference type="GO" id="GO:0008736">
    <property type="term" value="F:L-fucose isomerase activity"/>
    <property type="evidence" value="ECO:0007669"/>
    <property type="project" value="InterPro"/>
</dbReference>
<accession>A0A221T1F1</accession>
<organism evidence="3 4">
    <name type="scientific">Deinococcus ficus</name>
    <dbReference type="NCBI Taxonomy" id="317577"/>
    <lineage>
        <taxon>Bacteria</taxon>
        <taxon>Thermotogati</taxon>
        <taxon>Deinococcota</taxon>
        <taxon>Deinococci</taxon>
        <taxon>Deinococcales</taxon>
        <taxon>Deinococcaceae</taxon>
        <taxon>Deinococcus</taxon>
    </lineage>
</organism>
<dbReference type="InterPro" id="IPR005763">
    <property type="entry name" value="Fucose_isomerase"/>
</dbReference>
<sequence length="536" mass="58831">MTMSPLPLTEAYLVASGDMRLAANQQCWPAQVQMETQLTQALAALGVQVTRAHGTDPEEGHGFISSQRMGMDVFQRIPKDAPVIVAEAVWQYSHHVLAGLRAHRGPVLTVANWSGQWPGLVGLLNLNGSLTKMNVPYSTLWSEDFQDEFFVSRLAEWVQTGRVTHDRSHMRPFSPQEVPEAHRALGTQLAEALRERQAILGIFDEGCMGMYNAVIDDELLNPLGLYKERLSQSALYAAMQQVTDAEAQAALDWLLERGMRFAWGDDPATELTRAQTLDQLRMYVAAVRIAAQFGCDAIGIQYQQGLKDLAPASDLAEGLLNNPERPPVYDPRTGAELYAGEALPHFNEVDEGAAVDGLLTHQVWTALGLNPANTLHDLRWGEDHQGRFVWVFMISGAAPAAHFSSGYAEASSERQPPMFFAQGGGTLKGESRPGALVWSRVYVRGGRLHLDVGLGEAVSLPEAEVQRRWAMTTPQWPIMNAVLEGVSRDQMMAQHQANHIQVAYAPSRDEALQALQVKAAMMDALGVTVHLCGLPA</sequence>
<dbReference type="RefSeq" id="WP_027463849.1">
    <property type="nucleotide sequence ID" value="NZ_CP021082.1"/>
</dbReference>
<dbReference type="Proteomes" id="UP000259030">
    <property type="component" value="Plasmid pDFI1"/>
</dbReference>
<dbReference type="PANTHER" id="PTHR37840">
    <property type="entry name" value="L-FUCOSE ISOMERASE"/>
    <property type="match status" value="1"/>
</dbReference>
<dbReference type="PANTHER" id="PTHR37840:SF1">
    <property type="entry name" value="L-FUCOSE ISOMERASE"/>
    <property type="match status" value="1"/>
</dbReference>
<dbReference type="AlphaFoldDB" id="A0A221T1F1"/>
<geneLocation type="plasmid" evidence="4">
    <name>pdfi1</name>
</geneLocation>